<proteinExistence type="predicted"/>
<feature type="compositionally biased region" description="Basic and acidic residues" evidence="1">
    <location>
        <begin position="1"/>
        <end position="18"/>
    </location>
</feature>
<protein>
    <submittedName>
        <fullName evidence="2">Uncharacterized protein</fullName>
    </submittedName>
</protein>
<feature type="region of interest" description="Disordered" evidence="1">
    <location>
        <begin position="1"/>
        <end position="76"/>
    </location>
</feature>
<accession>A0AAV7LXB9</accession>
<name>A0AAV7LXB9_PLEWA</name>
<evidence type="ECO:0000313" key="2">
    <source>
        <dbReference type="EMBL" id="KAJ1096180.1"/>
    </source>
</evidence>
<dbReference type="AlphaFoldDB" id="A0AAV7LXB9"/>
<gene>
    <name evidence="2" type="ORF">NDU88_001324</name>
</gene>
<evidence type="ECO:0000256" key="1">
    <source>
        <dbReference type="SAM" id="MobiDB-lite"/>
    </source>
</evidence>
<reference evidence="2" key="1">
    <citation type="journal article" date="2022" name="bioRxiv">
        <title>Sequencing and chromosome-scale assembly of the giantPleurodeles waltlgenome.</title>
        <authorList>
            <person name="Brown T."/>
            <person name="Elewa A."/>
            <person name="Iarovenko S."/>
            <person name="Subramanian E."/>
            <person name="Araus A.J."/>
            <person name="Petzold A."/>
            <person name="Susuki M."/>
            <person name="Suzuki K.-i.T."/>
            <person name="Hayashi T."/>
            <person name="Toyoda A."/>
            <person name="Oliveira C."/>
            <person name="Osipova E."/>
            <person name="Leigh N.D."/>
            <person name="Simon A."/>
            <person name="Yun M.H."/>
        </authorList>
    </citation>
    <scope>NUCLEOTIDE SEQUENCE</scope>
    <source>
        <strain evidence="2">20211129_DDA</strain>
        <tissue evidence="2">Liver</tissue>
    </source>
</reference>
<sequence length="76" mass="8490">MRSRERESSEEHQQEERRKQKRGGPENNETRKNTSNDSGRVASSPEPASEKGESGRALAGTEPLMLFTDNDSGKGW</sequence>
<dbReference type="Proteomes" id="UP001066276">
    <property type="component" value="Chromosome 10"/>
</dbReference>
<dbReference type="EMBL" id="JANPWB010000014">
    <property type="protein sequence ID" value="KAJ1096180.1"/>
    <property type="molecule type" value="Genomic_DNA"/>
</dbReference>
<comment type="caution">
    <text evidence="2">The sequence shown here is derived from an EMBL/GenBank/DDBJ whole genome shotgun (WGS) entry which is preliminary data.</text>
</comment>
<organism evidence="2 3">
    <name type="scientific">Pleurodeles waltl</name>
    <name type="common">Iberian ribbed newt</name>
    <dbReference type="NCBI Taxonomy" id="8319"/>
    <lineage>
        <taxon>Eukaryota</taxon>
        <taxon>Metazoa</taxon>
        <taxon>Chordata</taxon>
        <taxon>Craniata</taxon>
        <taxon>Vertebrata</taxon>
        <taxon>Euteleostomi</taxon>
        <taxon>Amphibia</taxon>
        <taxon>Batrachia</taxon>
        <taxon>Caudata</taxon>
        <taxon>Salamandroidea</taxon>
        <taxon>Salamandridae</taxon>
        <taxon>Pleurodelinae</taxon>
        <taxon>Pleurodeles</taxon>
    </lineage>
</organism>
<keyword evidence="3" id="KW-1185">Reference proteome</keyword>
<evidence type="ECO:0000313" key="3">
    <source>
        <dbReference type="Proteomes" id="UP001066276"/>
    </source>
</evidence>